<evidence type="ECO:0000256" key="6">
    <source>
        <dbReference type="ARBA" id="ARBA00022962"/>
    </source>
</evidence>
<evidence type="ECO:0000256" key="7">
    <source>
        <dbReference type="ARBA" id="ARBA00048741"/>
    </source>
</evidence>
<keyword evidence="5 9" id="KW-0067">ATP-binding</keyword>
<dbReference type="InterPro" id="IPR014729">
    <property type="entry name" value="Rossmann-like_a/b/a_fold"/>
</dbReference>
<dbReference type="PIRSF" id="PIRSF001589">
    <property type="entry name" value="Asn_synthetase_glu-h"/>
    <property type="match status" value="1"/>
</dbReference>
<dbReference type="SUPFAM" id="SSF52402">
    <property type="entry name" value="Adenine nucleotide alpha hydrolases-like"/>
    <property type="match status" value="1"/>
</dbReference>
<dbReference type="InterPro" id="IPR029055">
    <property type="entry name" value="Ntn_hydrolases_N"/>
</dbReference>
<dbReference type="Gene3D" id="3.40.50.620">
    <property type="entry name" value="HUPs"/>
    <property type="match status" value="1"/>
</dbReference>
<keyword evidence="8" id="KW-0061">Asparagine biosynthesis</keyword>
<evidence type="ECO:0000256" key="3">
    <source>
        <dbReference type="ARBA" id="ARBA00012737"/>
    </source>
</evidence>
<evidence type="ECO:0000313" key="12">
    <source>
        <dbReference type="Proteomes" id="UP000595064"/>
    </source>
</evidence>
<evidence type="ECO:0000256" key="5">
    <source>
        <dbReference type="ARBA" id="ARBA00022840"/>
    </source>
</evidence>
<dbReference type="EC" id="6.3.5.4" evidence="3"/>
<dbReference type="RefSeq" id="WP_034347611.1">
    <property type="nucleotide sequence ID" value="NZ_CP065748.1"/>
</dbReference>
<keyword evidence="11" id="KW-0436">Ligase</keyword>
<proteinExistence type="inferred from homology"/>
<accession>A0A7T3DEL0</accession>
<dbReference type="NCBIfam" id="TIGR01536">
    <property type="entry name" value="asn_synth_AEB"/>
    <property type="match status" value="1"/>
</dbReference>
<dbReference type="PANTHER" id="PTHR43284:SF1">
    <property type="entry name" value="ASPARAGINE SYNTHETASE"/>
    <property type="match status" value="1"/>
</dbReference>
<gene>
    <name evidence="11" type="primary">asnB</name>
    <name evidence="11" type="ORF">I6G47_27700</name>
</gene>
<dbReference type="CDD" id="cd00712">
    <property type="entry name" value="AsnB"/>
    <property type="match status" value="1"/>
</dbReference>
<evidence type="ECO:0000256" key="2">
    <source>
        <dbReference type="ARBA" id="ARBA00005752"/>
    </source>
</evidence>
<dbReference type="PANTHER" id="PTHR43284">
    <property type="entry name" value="ASPARAGINE SYNTHETASE (GLUTAMINE-HYDROLYZING)"/>
    <property type="match status" value="1"/>
</dbReference>
<evidence type="ECO:0000313" key="11">
    <source>
        <dbReference type="EMBL" id="QPS80723.1"/>
    </source>
</evidence>
<dbReference type="GO" id="GO:0005829">
    <property type="term" value="C:cytosol"/>
    <property type="evidence" value="ECO:0007669"/>
    <property type="project" value="TreeGrafter"/>
</dbReference>
<comment type="catalytic activity">
    <reaction evidence="7">
        <text>L-aspartate + L-glutamine + ATP + H2O = L-asparagine + L-glutamate + AMP + diphosphate + H(+)</text>
        <dbReference type="Rhea" id="RHEA:12228"/>
        <dbReference type="ChEBI" id="CHEBI:15377"/>
        <dbReference type="ChEBI" id="CHEBI:15378"/>
        <dbReference type="ChEBI" id="CHEBI:29985"/>
        <dbReference type="ChEBI" id="CHEBI:29991"/>
        <dbReference type="ChEBI" id="CHEBI:30616"/>
        <dbReference type="ChEBI" id="CHEBI:33019"/>
        <dbReference type="ChEBI" id="CHEBI:58048"/>
        <dbReference type="ChEBI" id="CHEBI:58359"/>
        <dbReference type="ChEBI" id="CHEBI:456215"/>
        <dbReference type="EC" id="6.3.5.4"/>
    </reaction>
</comment>
<keyword evidence="6 8" id="KW-0315">Glutamine amidotransferase</keyword>
<keyword evidence="12" id="KW-1185">Reference proteome</keyword>
<feature type="binding site" evidence="9">
    <location>
        <position position="104"/>
    </location>
    <ligand>
        <name>L-glutamine</name>
        <dbReference type="ChEBI" id="CHEBI:58359"/>
    </ligand>
</feature>
<dbReference type="Pfam" id="PF13537">
    <property type="entry name" value="GATase_7"/>
    <property type="match status" value="1"/>
</dbReference>
<evidence type="ECO:0000256" key="4">
    <source>
        <dbReference type="ARBA" id="ARBA00022741"/>
    </source>
</evidence>
<feature type="active site" description="For GATase activity" evidence="8">
    <location>
        <position position="2"/>
    </location>
</feature>
<dbReference type="AlphaFoldDB" id="A0A7T3DEL0"/>
<dbReference type="GO" id="GO:0006529">
    <property type="term" value="P:asparagine biosynthetic process"/>
    <property type="evidence" value="ECO:0007669"/>
    <property type="project" value="UniProtKB-KW"/>
</dbReference>
<dbReference type="InterPro" id="IPR006426">
    <property type="entry name" value="Asn_synth_AEB"/>
</dbReference>
<keyword evidence="8" id="KW-0028">Amino-acid biosynthesis</keyword>
<dbReference type="CDD" id="cd01991">
    <property type="entry name" value="Asn_synthase_B_C"/>
    <property type="match status" value="1"/>
</dbReference>
<dbReference type="InterPro" id="IPR033738">
    <property type="entry name" value="AsnB_N"/>
</dbReference>
<dbReference type="Proteomes" id="UP000595064">
    <property type="component" value="Chromosome"/>
</dbReference>
<name>A0A7T3DEL0_9BURK</name>
<dbReference type="EMBL" id="CP065748">
    <property type="protein sequence ID" value="QPS80723.1"/>
    <property type="molecule type" value="Genomic_DNA"/>
</dbReference>
<evidence type="ECO:0000256" key="8">
    <source>
        <dbReference type="PIRSR" id="PIRSR001589-1"/>
    </source>
</evidence>
<dbReference type="Pfam" id="PF00733">
    <property type="entry name" value="Asn_synthase"/>
    <property type="match status" value="1"/>
</dbReference>
<feature type="domain" description="Glutamine amidotransferase type-2" evidence="10">
    <location>
        <begin position="2"/>
        <end position="218"/>
    </location>
</feature>
<dbReference type="GO" id="GO:0005524">
    <property type="term" value="F:ATP binding"/>
    <property type="evidence" value="ECO:0007669"/>
    <property type="project" value="UniProtKB-KW"/>
</dbReference>
<dbReference type="InterPro" id="IPR017932">
    <property type="entry name" value="GATase_2_dom"/>
</dbReference>
<evidence type="ECO:0000259" key="10">
    <source>
        <dbReference type="PROSITE" id="PS51278"/>
    </source>
</evidence>
<organism evidence="11 12">
    <name type="scientific">Delftia lacustris</name>
    <dbReference type="NCBI Taxonomy" id="558537"/>
    <lineage>
        <taxon>Bacteria</taxon>
        <taxon>Pseudomonadati</taxon>
        <taxon>Pseudomonadota</taxon>
        <taxon>Betaproteobacteria</taxon>
        <taxon>Burkholderiales</taxon>
        <taxon>Comamonadaceae</taxon>
        <taxon>Delftia</taxon>
    </lineage>
</organism>
<sequence>MCGIVGGFSCREDDLLRNRARAALGLLSHRGPNDRGLDALKIGAGELVFGQTRLSVIDLSERARQPMYSADGQLLLIFNGEIYNYRELRHELEKLGCQFRSESDTEVLLQAWWIWGEAALPRFIGMFAFVLLDRRTGRLHGARDAFGIKPLYYHAGQQGLCFASEVPALQALRGGRPELDWQVAYDYLVHGSYDTGESTFFRDVRALPPGHCFSYDLAAGELALRSWWKPRIAPIQSLSLDDAAHELRRLLLDSVRLHLRSDVPLGAALSGGLDSSAIVACMRHLEPDAPLHTFSFVASGSALSEEQWIDLVNDQAGATPHKIEIAPQELAADLDDMIVAQGEPFGSTSIYAQYRVFRLAREHGMVVTLDGQGADELCGGYVGYPGPRVRSLVEQGHWGQAASFLWSWRAWPGRSAVEGMKAAVAEYTGEDVYQWLRRLNGGHAAPAWLDAAALKESSVSLRFPHPRPVAAAPGRRLCAELARSLHGVGLPGLLRHGDRNSMRFSVESRVPFLTTALADFLLTLPEEYLVAPNGETKHLLRRAMRGLVPDEVLNRRDKIGFATPERDWLMQMAPQVRDWLRHPLGLPFFRQDEVLRAFDQVVAGQRPFSWQVWRWINFTRWHAQQFGG</sequence>
<dbReference type="KEGG" id="dla:I6G47_27700"/>
<dbReference type="PROSITE" id="PS51278">
    <property type="entry name" value="GATASE_TYPE_2"/>
    <property type="match status" value="1"/>
</dbReference>
<reference evidence="11 12" key="1">
    <citation type="submission" date="2020-12" db="EMBL/GenBank/DDBJ databases">
        <title>FDA dAtabase for Regulatory Grade micrObial Sequences (FDA-ARGOS): Supporting development and validation of Infectious Disease Dx tests.</title>
        <authorList>
            <person name="Sproer C."/>
            <person name="Gronow S."/>
            <person name="Severitt S."/>
            <person name="Schroder I."/>
            <person name="Tallon L."/>
            <person name="Sadzewicz L."/>
            <person name="Zhao X."/>
            <person name="Boylan J."/>
            <person name="Ott S."/>
            <person name="Bowen H."/>
            <person name="Vavikolanu K."/>
            <person name="Mehta A."/>
            <person name="Aluvathingal J."/>
            <person name="Nadendla S."/>
            <person name="Lowell S."/>
            <person name="Myers T."/>
            <person name="Yan Y."/>
            <person name="Sichtig H."/>
        </authorList>
    </citation>
    <scope>NUCLEOTIDE SEQUENCE [LARGE SCALE GENOMIC DNA]</scope>
    <source>
        <strain evidence="11 12">FDAARGOS_890</strain>
    </source>
</reference>
<comment type="similarity">
    <text evidence="2">Belongs to the asparagine synthetase family.</text>
</comment>
<dbReference type="Gene3D" id="3.60.20.10">
    <property type="entry name" value="Glutamine Phosphoribosylpyrophosphate, subunit 1, domain 1"/>
    <property type="match status" value="1"/>
</dbReference>
<protein>
    <recommendedName>
        <fullName evidence="3">asparagine synthase (glutamine-hydrolyzing)</fullName>
        <ecNumber evidence="3">6.3.5.4</ecNumber>
    </recommendedName>
</protein>
<dbReference type="GO" id="GO:0004066">
    <property type="term" value="F:asparagine synthase (glutamine-hydrolyzing) activity"/>
    <property type="evidence" value="ECO:0007669"/>
    <property type="project" value="UniProtKB-EC"/>
</dbReference>
<dbReference type="InterPro" id="IPR001962">
    <property type="entry name" value="Asn_synthase"/>
</dbReference>
<keyword evidence="4 9" id="KW-0547">Nucleotide-binding</keyword>
<dbReference type="SUPFAM" id="SSF56235">
    <property type="entry name" value="N-terminal nucleophile aminohydrolases (Ntn hydrolases)"/>
    <property type="match status" value="1"/>
</dbReference>
<evidence type="ECO:0000256" key="9">
    <source>
        <dbReference type="PIRSR" id="PIRSR001589-2"/>
    </source>
</evidence>
<dbReference type="InterPro" id="IPR051786">
    <property type="entry name" value="ASN_synthetase/amidase"/>
</dbReference>
<comment type="pathway">
    <text evidence="1">Amino-acid biosynthesis; L-asparagine biosynthesis; L-asparagine from L-aspartate (L-Gln route): step 1/1.</text>
</comment>
<evidence type="ECO:0000256" key="1">
    <source>
        <dbReference type="ARBA" id="ARBA00005187"/>
    </source>
</evidence>